<sequence length="957" mass="108796">MELEETSHHPLKGIAVTMSDGWIKGSGKDGQRGHERSKLHDPLSSALEGTDPLSQMAAEADPLSQMAAEMSLSQSMKARSGSVSSMSSSTSDADESLETWSSKRAGILSKYTTSEKLTITTSFLSASDKEKVRVKAHVNTVSDKVKNRLDQLDDFEEGSVQEMLNLSQQEYVNRIDELNSQLILAWDQDQRVKALKIAIQCAKLLADVSVIQFYPSKFVLITDILDTFGRLVYNRIKTKASIVSTRGAAHAIHLPENFTSDQVPETAKETCRNWFFKIASIRELIPRFYVEAAILKSYSYLTTGEYKEALLRLAFMTRGIGDPLVALYARCYLCRVGIMVAPKIRDHLIPCFDDFLFSYTQIQGDLVQNILAAQKLELPRYFTLYSPGLDWLLQCIARNAPEQVLVEVLAKSKCHCNSALLLNSVMQAFRPEYITSRTLQFTEMIRECEETGFPKCFLYQTLGSCLATAAPPDQQKLTILNEVWTIVTKLTSSSDYINCAEMWIEFIVRNFSKRELNTFLGDIIKHMLPDRAYEDHYTQLQCIVAKILEHLHDFSLLFSMDKFLPFLDMFQKESIKVEVCKHLTESYIKWQTEATNDPVITNAFMFICKTMHDSVNALTLDDEIRSVGQLIIGVIRSISFGRDFEQQLSFYVESRASFSNIDSVLVYLVQSVNRLVMDTRRIVKGNHSRKTAAFVRACVAYCFITIPSLSNVFTQLHLYLVSGQVAVLNQCFSQGDAFFKAAISLVAEVPRVVNLDSKLRSTEPLLLDYLNNFIATLVFVPDSPDQGVLYLLRGLLNVLQTYPWETHSDTKYLLFLNVLCMLSASSQEIFIHHIDKVDCNDRLYGHDSKYLAEVDKMADTLLEEILNQLKLLDRPELHKRQAHLGLELFNRLIEHADLANEQVFSLATHLWKIISRHGHLDTRLLVRTFEYVKRRGMDKEHAVFAQLASRMPLQSRA</sequence>
<evidence type="ECO:0000256" key="3">
    <source>
        <dbReference type="ARBA" id="ARBA00022448"/>
    </source>
</evidence>
<keyword evidence="4" id="KW-0967">Endosome</keyword>
<comment type="caution">
    <text evidence="7">The sequence shown here is derived from an EMBL/GenBank/DDBJ whole genome shotgun (WGS) entry which is preliminary data.</text>
</comment>
<evidence type="ECO:0000256" key="2">
    <source>
        <dbReference type="ARBA" id="ARBA00010704"/>
    </source>
</evidence>
<dbReference type="GO" id="GO:0032456">
    <property type="term" value="P:endocytic recycling"/>
    <property type="evidence" value="ECO:0007669"/>
    <property type="project" value="InterPro"/>
</dbReference>
<evidence type="ECO:0000313" key="7">
    <source>
        <dbReference type="EMBL" id="KAK2180126.1"/>
    </source>
</evidence>
<keyword evidence="8" id="KW-1185">Reference proteome</keyword>
<dbReference type="PANTHER" id="PTHR13673">
    <property type="entry name" value="ESOPHAGEAL CANCER ASSOCIATED PROTEIN"/>
    <property type="match status" value="1"/>
</dbReference>
<feature type="compositionally biased region" description="Low complexity" evidence="6">
    <location>
        <begin position="75"/>
        <end position="91"/>
    </location>
</feature>
<accession>A0AAD9KZ94</accession>
<proteinExistence type="inferred from homology"/>
<feature type="region of interest" description="Disordered" evidence="6">
    <location>
        <begin position="73"/>
        <end position="97"/>
    </location>
</feature>
<dbReference type="Proteomes" id="UP001209878">
    <property type="component" value="Unassembled WGS sequence"/>
</dbReference>
<reference evidence="7" key="1">
    <citation type="journal article" date="2023" name="Mol. Biol. Evol.">
        <title>Third-Generation Sequencing Reveals the Adaptive Role of the Epigenome in Three Deep-Sea Polychaetes.</title>
        <authorList>
            <person name="Perez M."/>
            <person name="Aroh O."/>
            <person name="Sun Y."/>
            <person name="Lan Y."/>
            <person name="Juniper S.K."/>
            <person name="Young C.R."/>
            <person name="Angers B."/>
            <person name="Qian P.Y."/>
        </authorList>
    </citation>
    <scope>NUCLEOTIDE SEQUENCE</scope>
    <source>
        <strain evidence="7">R07B-5</strain>
    </source>
</reference>
<comment type="subcellular location">
    <subcellularLocation>
        <location evidence="1">Endosome</location>
    </subcellularLocation>
</comment>
<gene>
    <name evidence="7" type="ORF">NP493_458g03044</name>
</gene>
<organism evidence="7 8">
    <name type="scientific">Ridgeia piscesae</name>
    <name type="common">Tubeworm</name>
    <dbReference type="NCBI Taxonomy" id="27915"/>
    <lineage>
        <taxon>Eukaryota</taxon>
        <taxon>Metazoa</taxon>
        <taxon>Spiralia</taxon>
        <taxon>Lophotrochozoa</taxon>
        <taxon>Annelida</taxon>
        <taxon>Polychaeta</taxon>
        <taxon>Sedentaria</taxon>
        <taxon>Canalipalpata</taxon>
        <taxon>Sabellida</taxon>
        <taxon>Siboglinidae</taxon>
        <taxon>Ridgeia</taxon>
    </lineage>
</organism>
<evidence type="ECO:0008006" key="9">
    <source>
        <dbReference type="Google" id="ProtNLM"/>
    </source>
</evidence>
<evidence type="ECO:0000256" key="1">
    <source>
        <dbReference type="ARBA" id="ARBA00004177"/>
    </source>
</evidence>
<dbReference type="GO" id="GO:0015031">
    <property type="term" value="P:protein transport"/>
    <property type="evidence" value="ECO:0007669"/>
    <property type="project" value="UniProtKB-KW"/>
</dbReference>
<name>A0AAD9KZ94_RIDPI</name>
<dbReference type="GO" id="GO:0005768">
    <property type="term" value="C:endosome"/>
    <property type="evidence" value="ECO:0007669"/>
    <property type="project" value="UniProtKB-SubCell"/>
</dbReference>
<feature type="compositionally biased region" description="Basic and acidic residues" evidence="6">
    <location>
        <begin position="26"/>
        <end position="41"/>
    </location>
</feature>
<dbReference type="AlphaFoldDB" id="A0AAD9KZ94"/>
<dbReference type="PANTHER" id="PTHR13673:SF0">
    <property type="entry name" value="VPS35 ENDOSOMAL PROTEIN-SORTING FACTOR-LIKE"/>
    <property type="match status" value="1"/>
</dbReference>
<dbReference type="EMBL" id="JAODUO010000457">
    <property type="protein sequence ID" value="KAK2180126.1"/>
    <property type="molecule type" value="Genomic_DNA"/>
</dbReference>
<keyword evidence="5" id="KW-0653">Protein transport</keyword>
<evidence type="ECO:0000256" key="5">
    <source>
        <dbReference type="ARBA" id="ARBA00022927"/>
    </source>
</evidence>
<evidence type="ECO:0000256" key="6">
    <source>
        <dbReference type="SAM" id="MobiDB-lite"/>
    </source>
</evidence>
<protein>
    <recommendedName>
        <fullName evidence="9">VPS35 endosomal protein-sorting factor-like</fullName>
    </recommendedName>
</protein>
<comment type="similarity">
    <text evidence="2">Belongs to the VPS35L family.</text>
</comment>
<dbReference type="InterPro" id="IPR029705">
    <property type="entry name" value="VPS35L"/>
</dbReference>
<evidence type="ECO:0000313" key="8">
    <source>
        <dbReference type="Proteomes" id="UP001209878"/>
    </source>
</evidence>
<feature type="region of interest" description="Disordered" evidence="6">
    <location>
        <begin position="19"/>
        <end position="50"/>
    </location>
</feature>
<keyword evidence="3" id="KW-0813">Transport</keyword>
<evidence type="ECO:0000256" key="4">
    <source>
        <dbReference type="ARBA" id="ARBA00022753"/>
    </source>
</evidence>